<feature type="domain" description="PPM-type phosphatase" evidence="1">
    <location>
        <begin position="5"/>
        <end position="240"/>
    </location>
</feature>
<evidence type="ECO:0000313" key="3">
    <source>
        <dbReference type="Proteomes" id="UP000823935"/>
    </source>
</evidence>
<dbReference type="EMBL" id="DVIQ01000011">
    <property type="protein sequence ID" value="HIS30286.1"/>
    <property type="molecule type" value="Genomic_DNA"/>
</dbReference>
<dbReference type="SUPFAM" id="SSF81606">
    <property type="entry name" value="PP2C-like"/>
    <property type="match status" value="1"/>
</dbReference>
<reference evidence="2" key="2">
    <citation type="journal article" date="2021" name="PeerJ">
        <title>Extensive microbial diversity within the chicken gut microbiome revealed by metagenomics and culture.</title>
        <authorList>
            <person name="Gilroy R."/>
            <person name="Ravi A."/>
            <person name="Getino M."/>
            <person name="Pursley I."/>
            <person name="Horton D.L."/>
            <person name="Alikhan N.F."/>
            <person name="Baker D."/>
            <person name="Gharbi K."/>
            <person name="Hall N."/>
            <person name="Watson M."/>
            <person name="Adriaenssens E.M."/>
            <person name="Foster-Nyarko E."/>
            <person name="Jarju S."/>
            <person name="Secka A."/>
            <person name="Antonio M."/>
            <person name="Oren A."/>
            <person name="Chaudhuri R.R."/>
            <person name="La Ragione R."/>
            <person name="Hildebrand F."/>
            <person name="Pallen M.J."/>
        </authorList>
    </citation>
    <scope>NUCLEOTIDE SEQUENCE</scope>
    <source>
        <strain evidence="2">CHK190-19873</strain>
    </source>
</reference>
<dbReference type="InterPro" id="IPR001932">
    <property type="entry name" value="PPM-type_phosphatase-like_dom"/>
</dbReference>
<dbReference type="Proteomes" id="UP000823935">
    <property type="component" value="Unassembled WGS sequence"/>
</dbReference>
<comment type="caution">
    <text evidence="2">The sequence shown here is derived from an EMBL/GenBank/DDBJ whole genome shotgun (WGS) entry which is preliminary data.</text>
</comment>
<evidence type="ECO:0000313" key="2">
    <source>
        <dbReference type="EMBL" id="HIS30286.1"/>
    </source>
</evidence>
<gene>
    <name evidence="2" type="ORF">IAB44_01870</name>
</gene>
<evidence type="ECO:0000259" key="1">
    <source>
        <dbReference type="PROSITE" id="PS51746"/>
    </source>
</evidence>
<name>A0A9D1JIM5_9FIRM</name>
<proteinExistence type="predicted"/>
<protein>
    <submittedName>
        <fullName evidence="2">Serine/threonine-protein phosphatase</fullName>
    </submittedName>
</protein>
<dbReference type="AlphaFoldDB" id="A0A9D1JIM5"/>
<dbReference type="Pfam" id="PF13672">
    <property type="entry name" value="PP2C_2"/>
    <property type="match status" value="1"/>
</dbReference>
<dbReference type="SMART" id="SM00331">
    <property type="entry name" value="PP2C_SIG"/>
    <property type="match status" value="1"/>
</dbReference>
<sequence>MIHTAHAILTGQGGRRINEDWAGVTELPGGGLTAVVADGLGGHEGGQIASETAGKEFLRFLSSAALCPDAALLEKAAFRANEAVLDLQTQEYRMMSTLAGFMLTDRQARWVHVGDSRIYHFHNGILSGRTLDHSVSQMAVAMGMIDESQIRFHEDRSRLLRALGSDTFEPEVSGPVPLDRGYHSFLLCSDGFWEYVMEEEMEAALASCGTPGEWLSRMEKLLRERASANSDNYTAAAIFALDRP</sequence>
<dbReference type="CDD" id="cd00143">
    <property type="entry name" value="PP2Cc"/>
    <property type="match status" value="1"/>
</dbReference>
<dbReference type="SMART" id="SM00332">
    <property type="entry name" value="PP2Cc"/>
    <property type="match status" value="1"/>
</dbReference>
<organism evidence="2 3">
    <name type="scientific">Candidatus Limivivens intestinipullorum</name>
    <dbReference type="NCBI Taxonomy" id="2840858"/>
    <lineage>
        <taxon>Bacteria</taxon>
        <taxon>Bacillati</taxon>
        <taxon>Bacillota</taxon>
        <taxon>Clostridia</taxon>
        <taxon>Lachnospirales</taxon>
        <taxon>Lachnospiraceae</taxon>
        <taxon>Lachnospiraceae incertae sedis</taxon>
        <taxon>Candidatus Limivivens</taxon>
    </lineage>
</organism>
<dbReference type="InterPro" id="IPR036457">
    <property type="entry name" value="PPM-type-like_dom_sf"/>
</dbReference>
<reference evidence="2" key="1">
    <citation type="submission" date="2020-10" db="EMBL/GenBank/DDBJ databases">
        <authorList>
            <person name="Gilroy R."/>
        </authorList>
    </citation>
    <scope>NUCLEOTIDE SEQUENCE</scope>
    <source>
        <strain evidence="2">CHK190-19873</strain>
    </source>
</reference>
<dbReference type="Gene3D" id="3.60.40.10">
    <property type="entry name" value="PPM-type phosphatase domain"/>
    <property type="match status" value="1"/>
</dbReference>
<accession>A0A9D1JIM5</accession>
<dbReference type="PROSITE" id="PS51746">
    <property type="entry name" value="PPM_2"/>
    <property type="match status" value="1"/>
</dbReference>